<keyword evidence="1" id="KW-0812">Transmembrane</keyword>
<sequence>MKLLTNLLRYTFFLAVIAIAFVYRDVLFQFYNRIVSQSGTISQIADSISSVLAYF</sequence>
<evidence type="ECO:0000313" key="2">
    <source>
        <dbReference type="EMBL" id="MCY0789281.1"/>
    </source>
</evidence>
<keyword evidence="1" id="KW-0472">Membrane</keyword>
<gene>
    <name evidence="2" type="ORF">N0392_06230</name>
</gene>
<protein>
    <submittedName>
        <fullName evidence="2">Uncharacterized protein</fullName>
    </submittedName>
</protein>
<dbReference type="RefSeq" id="WP_166708293.1">
    <property type="nucleotide sequence ID" value="NZ_CP066127.1"/>
</dbReference>
<dbReference type="AlphaFoldDB" id="A0A9Q4GQV0"/>
<feature type="transmembrane region" description="Helical" evidence="1">
    <location>
        <begin position="7"/>
        <end position="23"/>
    </location>
</feature>
<proteinExistence type="predicted"/>
<accession>A0A9Q4GQV0</accession>
<organism evidence="2 3">
    <name type="scientific">Morganella morganii</name>
    <name type="common">Proteus morganii</name>
    <dbReference type="NCBI Taxonomy" id="582"/>
    <lineage>
        <taxon>Bacteria</taxon>
        <taxon>Pseudomonadati</taxon>
        <taxon>Pseudomonadota</taxon>
        <taxon>Gammaproteobacteria</taxon>
        <taxon>Enterobacterales</taxon>
        <taxon>Morganellaceae</taxon>
        <taxon>Morganella</taxon>
    </lineage>
</organism>
<dbReference type="Proteomes" id="UP001076655">
    <property type="component" value="Unassembled WGS sequence"/>
</dbReference>
<evidence type="ECO:0000256" key="1">
    <source>
        <dbReference type="SAM" id="Phobius"/>
    </source>
</evidence>
<dbReference type="EMBL" id="JAPNMI010000003">
    <property type="protein sequence ID" value="MCY0789281.1"/>
    <property type="molecule type" value="Genomic_DNA"/>
</dbReference>
<evidence type="ECO:0000313" key="3">
    <source>
        <dbReference type="Proteomes" id="UP001076655"/>
    </source>
</evidence>
<reference evidence="2" key="1">
    <citation type="submission" date="2022-08" db="EMBL/GenBank/DDBJ databases">
        <authorList>
            <person name="Dale J.L."/>
        </authorList>
    </citation>
    <scope>NUCLEOTIDE SEQUENCE</scope>
    <source>
        <strain evidence="2">2022EL-00758</strain>
    </source>
</reference>
<comment type="caution">
    <text evidence="2">The sequence shown here is derived from an EMBL/GenBank/DDBJ whole genome shotgun (WGS) entry which is preliminary data.</text>
</comment>
<keyword evidence="1" id="KW-1133">Transmembrane helix</keyword>
<name>A0A9Q4GQV0_MORMO</name>